<gene>
    <name evidence="1" type="ORF">SAMN02745110_02085</name>
</gene>
<evidence type="ECO:0000313" key="1">
    <source>
        <dbReference type="EMBL" id="SJZ93276.1"/>
    </source>
</evidence>
<dbReference type="EMBL" id="FUXA01000013">
    <property type="protein sequence ID" value="SJZ93276.1"/>
    <property type="molecule type" value="Genomic_DNA"/>
</dbReference>
<keyword evidence="2" id="KW-1185">Reference proteome</keyword>
<reference evidence="1 2" key="1">
    <citation type="submission" date="2017-02" db="EMBL/GenBank/DDBJ databases">
        <authorList>
            <person name="Peterson S.W."/>
        </authorList>
    </citation>
    <scope>NUCLEOTIDE SEQUENCE [LARGE SCALE GENOMIC DNA]</scope>
    <source>
        <strain evidence="1 2">ATCC 17233</strain>
    </source>
</reference>
<name>A0A1T4PPT0_9FIRM</name>
<dbReference type="OrthoDB" id="22763at186806"/>
<sequence>MEQFSTYEKAWNLFKSVNCIASQNCIFLAYKNFAKTSSTAGMLGGAVGGMIGAMAESASTNIFRSSDAFLINQTEYGLGFIPLKVPKVMLKASPEKLEPQIERFVFVKYDEFASLEVSNYSFLNKKVQKIDFKLKNGMKGYLMANLAEKLLPYQEKEFPRFVAQFKKKK</sequence>
<accession>A0A1T4PPT0</accession>
<organism evidence="1 2">
    <name type="scientific">Eubacterium ruminantium</name>
    <dbReference type="NCBI Taxonomy" id="42322"/>
    <lineage>
        <taxon>Bacteria</taxon>
        <taxon>Bacillati</taxon>
        <taxon>Bacillota</taxon>
        <taxon>Clostridia</taxon>
        <taxon>Eubacteriales</taxon>
        <taxon>Eubacteriaceae</taxon>
        <taxon>Eubacterium</taxon>
    </lineage>
</organism>
<dbReference type="Proteomes" id="UP000189857">
    <property type="component" value="Unassembled WGS sequence"/>
</dbReference>
<dbReference type="RefSeq" id="WP_078787890.1">
    <property type="nucleotide sequence ID" value="NZ_FMTO01000012.1"/>
</dbReference>
<protein>
    <submittedName>
        <fullName evidence="1">Uncharacterized protein</fullName>
    </submittedName>
</protein>
<dbReference type="AlphaFoldDB" id="A0A1T4PPT0"/>
<evidence type="ECO:0000313" key="2">
    <source>
        <dbReference type="Proteomes" id="UP000189857"/>
    </source>
</evidence>
<proteinExistence type="predicted"/>